<feature type="transmembrane region" description="Helical" evidence="7">
    <location>
        <begin position="416"/>
        <end position="434"/>
    </location>
</feature>
<dbReference type="AlphaFoldDB" id="A0A1Y1VBV5"/>
<evidence type="ECO:0000313" key="9">
    <source>
        <dbReference type="EMBL" id="ORX52141.1"/>
    </source>
</evidence>
<sequence>MNVDNVIINSFQEYITKISPLLYDIINEVVHNTFFLFSITTIISLIIVYRIYNFIVELLPIKVTCFYCNCDSEFTKPPKDQRIKEKWVNNKPRYWWCRRCDNWNYVNENGEIQDISEFENIMENNANQANIKYCEKENVTINDYFCDTCKMHQEYIRQRLADYLPDEDDSEYEKYLDNLPQFKAHLERKYPIVCAECSKRVSKELENNQYKYRDLKLLLENRKKNQSFYKSIEESFITISPVKQTLSTIREKLKMCIMIIGISICFILGIIGTFWLSILLLKCFLEPEAYRNNMRSLPELLQSTISDILSYDIPFNQYFILFAFSKINSIDWNCAKLWSNTDNKLDNIEEDDLMKEYLNLKINEHTQNECPRQLWNYWFILCVCLSCIFIFFSFIEYIKNEIMLKPIFKKTTNKEFLWPVYLIISLNGLYLIWYKASSSGVTLFKYISLLYLILFLKVIWDFSIQTYIFISNTLHKPTPIVELKRTHSTIPGVAKTYELLTKNNKYIYNNDFDYSKTNSEHLTNKEDETTSVNNEIDDEFSVQLERQFKRSFSITTPHKNNNKYRDNNKKSKQKSNRNSHFSIKPSIVDKNYYYDDEDSDHCTIPDSSFDINDDSIFKEEKEENGKNIKSFEDSPTKGHSNSLFNTKSNTNGSASLFLNRPLSSLPNYTYISTKNKTGFFSQYNTNSLNTSFSNRNKKEGLWAKKDNNNDLMDTDKNISNMNNYRSHESNTLIKEDLSKSNPVPFLFGNKKNLGGGEVPKLTKLTSYISSNNNNSDNNVFNNDIHNNKPVGNIFNYSNKLNGLHHANNSFNHNFSDSDDENLLIKQSLNNKKTDTSDQLTEIMQKSQKFFLPEESTGLEDILSSIQVSSPHKSSWKNFIHKSSSNKYSLPNDKKKHNTLLQLERNKEIYEKQYTELTQLIKIGCYLNIIHLLIIHSILLLLDFFMDSSIKKSLDSFQFFLYNRLYYLQVKNSVDFVIQLGRIGISIWSAYIVLKGIWKFSKFEQILYLEKRYWIRKLEQKKNNKTFGVALQNFTPYTNVDSNSSLLYNQYKPKIRSKIRRLLLTLAASNTIYVVLIQPILLLHIIYYLSENLNQLNLVSHTISHKLKLINNNIYQNMTKYGFDQNELLPKLNLIYIINLQFLPMILSVLIIFIVDHWINSVHTKKD</sequence>
<evidence type="ECO:0000256" key="5">
    <source>
        <dbReference type="ARBA" id="ARBA00023242"/>
    </source>
</evidence>
<keyword evidence="2 7" id="KW-0812">Transmembrane</keyword>
<feature type="transmembrane region" description="Helical" evidence="7">
    <location>
        <begin position="924"/>
        <end position="945"/>
    </location>
</feature>
<protein>
    <recommendedName>
        <fullName evidence="8">Ima1 N-terminal domain-containing protein</fullName>
    </recommendedName>
</protein>
<reference evidence="9 10" key="1">
    <citation type="submission" date="2016-08" db="EMBL/GenBank/DDBJ databases">
        <title>Genomes of anaerobic fungi encode conserved fungal cellulosomes for biomass hydrolysis.</title>
        <authorList>
            <consortium name="DOE Joint Genome Institute"/>
            <person name="Haitjema C.H."/>
            <person name="Gilmore S.P."/>
            <person name="Henske J.K."/>
            <person name="Solomon K.V."/>
            <person name="De Groot R."/>
            <person name="Kuo A."/>
            <person name="Mondo S.J."/>
            <person name="Salamov A.A."/>
            <person name="Labutti K."/>
            <person name="Zhao Z."/>
            <person name="Chiniquy J."/>
            <person name="Barry K."/>
            <person name="Brewer H.M."/>
            <person name="Purvine S.O."/>
            <person name="Wright A.T."/>
            <person name="Boxma B."/>
            <person name="Van Alen T."/>
            <person name="Hackstein J.H."/>
            <person name="Baker S.E."/>
            <person name="Grigoriev I.V."/>
            <person name="O'Malley M.A."/>
        </authorList>
    </citation>
    <scope>NUCLEOTIDE SEQUENCE [LARGE SCALE GENOMIC DNA]</scope>
    <source>
        <strain evidence="10">finn</strain>
    </source>
</reference>
<keyword evidence="5" id="KW-0539">Nucleus</keyword>
<feature type="transmembrane region" description="Helical" evidence="7">
    <location>
        <begin position="1133"/>
        <end position="1154"/>
    </location>
</feature>
<organism evidence="9 10">
    <name type="scientific">Piromyces finnis</name>
    <dbReference type="NCBI Taxonomy" id="1754191"/>
    <lineage>
        <taxon>Eukaryota</taxon>
        <taxon>Fungi</taxon>
        <taxon>Fungi incertae sedis</taxon>
        <taxon>Chytridiomycota</taxon>
        <taxon>Chytridiomycota incertae sedis</taxon>
        <taxon>Neocallimastigomycetes</taxon>
        <taxon>Neocallimastigales</taxon>
        <taxon>Neocallimastigaceae</taxon>
        <taxon>Piromyces</taxon>
    </lineage>
</organism>
<dbReference type="Pfam" id="PF09779">
    <property type="entry name" value="Ima1_N"/>
    <property type="match status" value="1"/>
</dbReference>
<feature type="transmembrane region" description="Helical" evidence="7">
    <location>
        <begin position="375"/>
        <end position="395"/>
    </location>
</feature>
<keyword evidence="10" id="KW-1185">Reference proteome</keyword>
<feature type="domain" description="Ima1 N-terminal" evidence="8">
    <location>
        <begin position="63"/>
        <end position="201"/>
    </location>
</feature>
<dbReference type="OrthoDB" id="2154359at2759"/>
<evidence type="ECO:0000256" key="2">
    <source>
        <dbReference type="ARBA" id="ARBA00022692"/>
    </source>
</evidence>
<proteinExistence type="predicted"/>
<evidence type="ECO:0000313" key="10">
    <source>
        <dbReference type="Proteomes" id="UP000193719"/>
    </source>
</evidence>
<reference evidence="9 10" key="2">
    <citation type="submission" date="2016-08" db="EMBL/GenBank/DDBJ databases">
        <title>Pervasive Adenine N6-methylation of Active Genes in Fungi.</title>
        <authorList>
            <consortium name="DOE Joint Genome Institute"/>
            <person name="Mondo S.J."/>
            <person name="Dannebaum R.O."/>
            <person name="Kuo R.C."/>
            <person name="Labutti K."/>
            <person name="Haridas S."/>
            <person name="Kuo A."/>
            <person name="Salamov A."/>
            <person name="Ahrendt S.R."/>
            <person name="Lipzen A."/>
            <person name="Sullivan W."/>
            <person name="Andreopoulos W.B."/>
            <person name="Clum A."/>
            <person name="Lindquist E."/>
            <person name="Daum C."/>
            <person name="Ramamoorthy G.K."/>
            <person name="Gryganskyi A."/>
            <person name="Culley D."/>
            <person name="Magnuson J.K."/>
            <person name="James T.Y."/>
            <person name="O'Malley M.A."/>
            <person name="Stajich J.E."/>
            <person name="Spatafora J.W."/>
            <person name="Visel A."/>
            <person name="Grigoriev I.V."/>
        </authorList>
    </citation>
    <scope>NUCLEOTIDE SEQUENCE [LARGE SCALE GENOMIC DNA]</scope>
    <source>
        <strain evidence="10">finn</strain>
    </source>
</reference>
<comment type="subcellular location">
    <subcellularLocation>
        <location evidence="1">Nucleus inner membrane</location>
        <topology evidence="1">Multi-pass membrane protein</topology>
    </subcellularLocation>
</comment>
<evidence type="ECO:0000259" key="8">
    <source>
        <dbReference type="Pfam" id="PF09779"/>
    </source>
</evidence>
<dbReference type="GO" id="GO:0005637">
    <property type="term" value="C:nuclear inner membrane"/>
    <property type="evidence" value="ECO:0007669"/>
    <property type="project" value="UniProtKB-SubCell"/>
</dbReference>
<feature type="transmembrane region" description="Helical" evidence="7">
    <location>
        <begin position="975"/>
        <end position="993"/>
    </location>
</feature>
<feature type="transmembrane region" description="Helical" evidence="7">
    <location>
        <begin position="1061"/>
        <end position="1088"/>
    </location>
</feature>
<feature type="transmembrane region" description="Helical" evidence="7">
    <location>
        <begin position="446"/>
        <end position="470"/>
    </location>
</feature>
<feature type="transmembrane region" description="Helical" evidence="7">
    <location>
        <begin position="256"/>
        <end position="281"/>
    </location>
</feature>
<accession>A0A1Y1VBV5</accession>
<dbReference type="GO" id="GO:0034992">
    <property type="term" value="C:microtubule organizing center attachment site"/>
    <property type="evidence" value="ECO:0007669"/>
    <property type="project" value="TreeGrafter"/>
</dbReference>
<evidence type="ECO:0000256" key="3">
    <source>
        <dbReference type="ARBA" id="ARBA00022989"/>
    </source>
</evidence>
<keyword evidence="4 7" id="KW-0472">Membrane</keyword>
<name>A0A1Y1VBV5_9FUNG</name>
<feature type="region of interest" description="Disordered" evidence="6">
    <location>
        <begin position="551"/>
        <end position="582"/>
    </location>
</feature>
<dbReference type="GO" id="GO:0071765">
    <property type="term" value="P:nuclear inner membrane organization"/>
    <property type="evidence" value="ECO:0007669"/>
    <property type="project" value="InterPro"/>
</dbReference>
<gene>
    <name evidence="9" type="ORF">BCR36DRAFT_350382</name>
</gene>
<dbReference type="GO" id="GO:0044732">
    <property type="term" value="C:mitotic spindle pole body"/>
    <property type="evidence" value="ECO:0007669"/>
    <property type="project" value="TreeGrafter"/>
</dbReference>
<comment type="caution">
    <text evidence="9">The sequence shown here is derived from an EMBL/GenBank/DDBJ whole genome shotgun (WGS) entry which is preliminary data.</text>
</comment>
<feature type="region of interest" description="Disordered" evidence="6">
    <location>
        <begin position="620"/>
        <end position="647"/>
    </location>
</feature>
<evidence type="ECO:0000256" key="4">
    <source>
        <dbReference type="ARBA" id="ARBA00023136"/>
    </source>
</evidence>
<dbReference type="PANTHER" id="PTHR28538">
    <property type="entry name" value="INTEGRAL INNER NUCLEAR MEMBRANE PROTEIN IMA1"/>
    <property type="match status" value="1"/>
</dbReference>
<feature type="transmembrane region" description="Helical" evidence="7">
    <location>
        <begin position="29"/>
        <end position="52"/>
    </location>
</feature>
<feature type="compositionally biased region" description="Polar residues" evidence="6">
    <location>
        <begin position="637"/>
        <end position="647"/>
    </location>
</feature>
<dbReference type="InterPro" id="IPR018617">
    <property type="entry name" value="Ima1_N"/>
</dbReference>
<evidence type="ECO:0000256" key="7">
    <source>
        <dbReference type="SAM" id="Phobius"/>
    </source>
</evidence>
<dbReference type="Proteomes" id="UP000193719">
    <property type="component" value="Unassembled WGS sequence"/>
</dbReference>
<dbReference type="InterPro" id="IPR042321">
    <property type="entry name" value="Ima1"/>
</dbReference>
<feature type="compositionally biased region" description="Basic and acidic residues" evidence="6">
    <location>
        <begin position="620"/>
        <end position="636"/>
    </location>
</feature>
<evidence type="ECO:0000256" key="6">
    <source>
        <dbReference type="SAM" id="MobiDB-lite"/>
    </source>
</evidence>
<dbReference type="PANTHER" id="PTHR28538:SF1">
    <property type="entry name" value="INTEGRAL INNER NUCLEAR MEMBRANE PROTEIN IMA1"/>
    <property type="match status" value="1"/>
</dbReference>
<dbReference type="GO" id="GO:0034506">
    <property type="term" value="C:chromosome, centromeric core domain"/>
    <property type="evidence" value="ECO:0007669"/>
    <property type="project" value="TreeGrafter"/>
</dbReference>
<dbReference type="EMBL" id="MCFH01000016">
    <property type="protein sequence ID" value="ORX52141.1"/>
    <property type="molecule type" value="Genomic_DNA"/>
</dbReference>
<keyword evidence="3 7" id="KW-1133">Transmembrane helix</keyword>
<evidence type="ECO:0000256" key="1">
    <source>
        <dbReference type="ARBA" id="ARBA00004473"/>
    </source>
</evidence>